<sequence>MQQPQNRQFNDLKVGEKTEATVSQKHREPFRKGHLYYSTPNYERFFSKA</sequence>
<dbReference type="AlphaFoldDB" id="A0AAN5APJ3"/>
<reference evidence="2 3" key="1">
    <citation type="submission" date="2021-12" db="EMBL/GenBank/DDBJ databases">
        <title>Genome sequencing of bacteria with rrn-lacking chromosome and rrn-plasmid.</title>
        <authorList>
            <person name="Anda M."/>
            <person name="Iwasaki W."/>
        </authorList>
    </citation>
    <scope>NUCLEOTIDE SEQUENCE [LARGE SCALE GENOMIC DNA]</scope>
    <source>
        <strain evidence="2 3">NBRC 15940</strain>
    </source>
</reference>
<feature type="compositionally biased region" description="Basic and acidic residues" evidence="1">
    <location>
        <begin position="13"/>
        <end position="27"/>
    </location>
</feature>
<protein>
    <submittedName>
        <fullName evidence="2">Uncharacterized protein</fullName>
    </submittedName>
</protein>
<evidence type="ECO:0000313" key="3">
    <source>
        <dbReference type="Proteomes" id="UP001310022"/>
    </source>
</evidence>
<dbReference type="EMBL" id="BQKE01000003">
    <property type="protein sequence ID" value="GJM63898.1"/>
    <property type="molecule type" value="Genomic_DNA"/>
</dbReference>
<proteinExistence type="predicted"/>
<name>A0AAN5APJ3_9BACT</name>
<comment type="caution">
    <text evidence="2">The sequence shown here is derived from an EMBL/GenBank/DDBJ whole genome shotgun (WGS) entry which is preliminary data.</text>
</comment>
<organism evidence="2 3">
    <name type="scientific">Persicobacter diffluens</name>
    <dbReference type="NCBI Taxonomy" id="981"/>
    <lineage>
        <taxon>Bacteria</taxon>
        <taxon>Pseudomonadati</taxon>
        <taxon>Bacteroidota</taxon>
        <taxon>Cytophagia</taxon>
        <taxon>Cytophagales</taxon>
        <taxon>Persicobacteraceae</taxon>
        <taxon>Persicobacter</taxon>
    </lineage>
</organism>
<accession>A0AAN5APJ3</accession>
<feature type="region of interest" description="Disordered" evidence="1">
    <location>
        <begin position="1"/>
        <end position="27"/>
    </location>
</feature>
<keyword evidence="3" id="KW-1185">Reference proteome</keyword>
<dbReference type="Proteomes" id="UP001310022">
    <property type="component" value="Unassembled WGS sequence"/>
</dbReference>
<evidence type="ECO:0000313" key="2">
    <source>
        <dbReference type="EMBL" id="GJM63898.1"/>
    </source>
</evidence>
<gene>
    <name evidence="2" type="ORF">PEDI_44500</name>
</gene>
<evidence type="ECO:0000256" key="1">
    <source>
        <dbReference type="SAM" id="MobiDB-lite"/>
    </source>
</evidence>